<dbReference type="PANTHER" id="PTHR36513">
    <property type="entry name" value="ABC TRANSMEMBRANE TYPE-1 DOMAIN-CONTAINING PROTEIN"/>
    <property type="match status" value="1"/>
</dbReference>
<evidence type="ECO:0000313" key="2">
    <source>
        <dbReference type="Proteomes" id="UP000015351"/>
    </source>
</evidence>
<dbReference type="Gene3D" id="3.40.50.1820">
    <property type="entry name" value="alpha/beta hydrolase"/>
    <property type="match status" value="1"/>
</dbReference>
<reference evidence="2" key="1">
    <citation type="journal article" date="2013" name="Stand. Genomic Sci.">
        <title>Genome sequence of the Litoreibacter arenae type strain (DSM 19593(T)), a member of the Roseobacter clade isolated from sea sand.</title>
        <authorList>
            <person name="Riedel T."/>
            <person name="Fiebig A."/>
            <person name="Petersen J."/>
            <person name="Gronow S."/>
            <person name="Kyrpides N.C."/>
            <person name="Goker M."/>
            <person name="Klenk H.P."/>
        </authorList>
    </citation>
    <scope>NUCLEOTIDE SEQUENCE [LARGE SCALE GENOMIC DNA]</scope>
    <source>
        <strain evidence="2">DSM 19593</strain>
    </source>
</reference>
<dbReference type="AlphaFoldDB" id="S9Q626"/>
<evidence type="ECO:0008006" key="3">
    <source>
        <dbReference type="Google" id="ProtNLM"/>
    </source>
</evidence>
<dbReference type="InterPro" id="IPR029058">
    <property type="entry name" value="AB_hydrolase_fold"/>
</dbReference>
<protein>
    <recommendedName>
        <fullName evidence="3">AB hydrolase-1 domain-containing protein</fullName>
    </recommendedName>
</protein>
<dbReference type="PANTHER" id="PTHR36513:SF1">
    <property type="entry name" value="TRANSMEMBRANE PROTEIN"/>
    <property type="match status" value="1"/>
</dbReference>
<organism evidence="1 2">
    <name type="scientific">Litoreibacter arenae DSM 19593</name>
    <dbReference type="NCBI Taxonomy" id="1123360"/>
    <lineage>
        <taxon>Bacteria</taxon>
        <taxon>Pseudomonadati</taxon>
        <taxon>Pseudomonadota</taxon>
        <taxon>Alphaproteobacteria</taxon>
        <taxon>Rhodobacterales</taxon>
        <taxon>Roseobacteraceae</taxon>
        <taxon>Litoreibacter</taxon>
    </lineage>
</organism>
<keyword evidence="2" id="KW-1185">Reference proteome</keyword>
<comment type="caution">
    <text evidence="1">The sequence shown here is derived from an EMBL/GenBank/DDBJ whole genome shotgun (WGS) entry which is preliminary data.</text>
</comment>
<dbReference type="SUPFAM" id="SSF53474">
    <property type="entry name" value="alpha/beta-Hydrolases"/>
    <property type="match status" value="1"/>
</dbReference>
<dbReference type="EMBL" id="AONI01000015">
    <property type="protein sequence ID" value="EPX76846.1"/>
    <property type="molecule type" value="Genomic_DNA"/>
</dbReference>
<name>S9Q626_9RHOB</name>
<gene>
    <name evidence="1" type="ORF">thalar_02564</name>
</gene>
<proteinExistence type="predicted"/>
<evidence type="ECO:0000313" key="1">
    <source>
        <dbReference type="EMBL" id="EPX76846.1"/>
    </source>
</evidence>
<accession>S9Q626</accession>
<dbReference type="InterPro" id="IPR010297">
    <property type="entry name" value="DUF900_hydrolase"/>
</dbReference>
<sequence length="312" mass="34771">MEVAMTLFFSRRALNTKTNTFTNNMSSLTRYVSVQGQRPDGKWSSHLLDRDAFVAATQAEAQSDDVLIYVHGFNTRQRDMLARHKLIEDGLRAEGYRGAVISFDWPSRGKSTSYARDLRMAGKVGKYLVEGGVLPLLDSTWKPRVHLICHSMGAFITLDGFARFGDSSGPGSGAWKVDEILFAAGDAHRRDFEKGAAGALVLRHHSKRLTNYYSNDDEVLTLAFAYHGKPRVGLSGMPDLVFAEHVDLYATERYRHIKPTFPDDTEAQLFSHRWWFEDARFLKDAALTLAGGAAGALPTRTRTNLGTLALKP</sequence>
<dbReference type="HOGENOM" id="CLU_882450_0_0_5"/>
<dbReference type="Pfam" id="PF05990">
    <property type="entry name" value="DUF900"/>
    <property type="match status" value="1"/>
</dbReference>
<dbReference type="Proteomes" id="UP000015351">
    <property type="component" value="Unassembled WGS sequence"/>
</dbReference>
<dbReference type="eggNOG" id="COG4782">
    <property type="taxonomic scope" value="Bacteria"/>
</dbReference>